<comment type="caution">
    <text evidence="2">The sequence shown here is derived from an EMBL/GenBank/DDBJ whole genome shotgun (WGS) entry which is preliminary data.</text>
</comment>
<evidence type="ECO:0000313" key="3">
    <source>
        <dbReference type="Proteomes" id="UP001634007"/>
    </source>
</evidence>
<gene>
    <name evidence="2" type="ORF">ACJRO7_022004</name>
</gene>
<protein>
    <recommendedName>
        <fullName evidence="1">F-box associated beta-propeller type 1 domain-containing protein</fullName>
    </recommendedName>
</protein>
<keyword evidence="3" id="KW-1185">Reference proteome</keyword>
<feature type="domain" description="F-box associated beta-propeller type 1" evidence="1">
    <location>
        <begin position="51"/>
        <end position="245"/>
    </location>
</feature>
<dbReference type="InterPro" id="IPR006527">
    <property type="entry name" value="F-box-assoc_dom_typ1"/>
</dbReference>
<evidence type="ECO:0000259" key="1">
    <source>
        <dbReference type="Pfam" id="PF07734"/>
    </source>
</evidence>
<dbReference type="PANTHER" id="PTHR31672:SF13">
    <property type="entry name" value="F-BOX PROTEIN CPR30-LIKE"/>
    <property type="match status" value="1"/>
</dbReference>
<dbReference type="EMBL" id="JBJKBG010000005">
    <property type="protein sequence ID" value="KAL3740814.1"/>
    <property type="molecule type" value="Genomic_DNA"/>
</dbReference>
<accession>A0ABD3KP52</accession>
<sequence>MEFFEKWFLGFFREDRLTVRNFNPYTPRGLDEIQYPRQWRNVRFVGSRGSTLCIANVADGEVAIWEPLSGRHSILPPAEIPHGWGLSVYGFGYNGKHDRNDDDDQDEFVLLRVDQTLRSPIVSQFSIYRQADSTIQTTNTWTRLQAMPYYLNEPARMGVFDGSRLYWLMRRYPVRNSEKVLVGFNIYTESFMEEDLPNAIDNRLRMDLAAFEDRLWLTVYGEVGVVDVWIRTQSSSERPWERLFSLRDHWWSLRPIQPVDISRSIIGPRILMEVGGPTKILSLYNLITNKVEQFELIDMPRYFDKAIPLWLQG</sequence>
<reference evidence="2 3" key="1">
    <citation type="submission" date="2024-11" db="EMBL/GenBank/DDBJ databases">
        <title>Chromosome-level genome assembly of Eucalyptus globulus Labill. provides insights into its genome evolution.</title>
        <authorList>
            <person name="Li X."/>
        </authorList>
    </citation>
    <scope>NUCLEOTIDE SEQUENCE [LARGE SCALE GENOMIC DNA]</scope>
    <source>
        <strain evidence="2">CL2024</strain>
        <tissue evidence="2">Fresh tender leaves</tissue>
    </source>
</reference>
<organism evidence="2 3">
    <name type="scientific">Eucalyptus globulus</name>
    <name type="common">Tasmanian blue gum</name>
    <dbReference type="NCBI Taxonomy" id="34317"/>
    <lineage>
        <taxon>Eukaryota</taxon>
        <taxon>Viridiplantae</taxon>
        <taxon>Streptophyta</taxon>
        <taxon>Embryophyta</taxon>
        <taxon>Tracheophyta</taxon>
        <taxon>Spermatophyta</taxon>
        <taxon>Magnoliopsida</taxon>
        <taxon>eudicotyledons</taxon>
        <taxon>Gunneridae</taxon>
        <taxon>Pentapetalae</taxon>
        <taxon>rosids</taxon>
        <taxon>malvids</taxon>
        <taxon>Myrtales</taxon>
        <taxon>Myrtaceae</taxon>
        <taxon>Myrtoideae</taxon>
        <taxon>Eucalypteae</taxon>
        <taxon>Eucalyptus</taxon>
    </lineage>
</organism>
<dbReference type="Pfam" id="PF07734">
    <property type="entry name" value="FBA_1"/>
    <property type="match status" value="1"/>
</dbReference>
<proteinExistence type="predicted"/>
<name>A0ABD3KP52_EUCGL</name>
<dbReference type="Proteomes" id="UP001634007">
    <property type="component" value="Unassembled WGS sequence"/>
</dbReference>
<evidence type="ECO:0000313" key="2">
    <source>
        <dbReference type="EMBL" id="KAL3740814.1"/>
    </source>
</evidence>
<dbReference type="PANTHER" id="PTHR31672">
    <property type="entry name" value="BNACNNG10540D PROTEIN"/>
    <property type="match status" value="1"/>
</dbReference>
<dbReference type="InterPro" id="IPR050796">
    <property type="entry name" value="SCF_F-box_component"/>
</dbReference>
<dbReference type="AlphaFoldDB" id="A0ABD3KP52"/>